<dbReference type="InterPro" id="IPR040170">
    <property type="entry name" value="Cytosol_ACT"/>
</dbReference>
<gene>
    <name evidence="5" type="ORF">C5748_26150</name>
</gene>
<reference evidence="5 6" key="1">
    <citation type="submission" date="2018-02" db="EMBL/GenBank/DDBJ databases">
        <title>The draft genome of Phyllobacterium sp. 1N-3.</title>
        <authorList>
            <person name="Liu L."/>
            <person name="Li L."/>
            <person name="Zhang X."/>
            <person name="Wang T."/>
            <person name="Liang L."/>
        </authorList>
    </citation>
    <scope>NUCLEOTIDE SEQUENCE [LARGE SCALE GENOMIC DNA]</scope>
    <source>
        <strain evidence="5 6">1N-3</strain>
    </source>
</reference>
<evidence type="ECO:0000313" key="5">
    <source>
        <dbReference type="EMBL" id="PRD40584.1"/>
    </source>
</evidence>
<dbReference type="PROSITE" id="PS51770">
    <property type="entry name" value="HOTDOG_ACOT"/>
    <property type="match status" value="1"/>
</dbReference>
<name>A0A2S9IJ78_9HYPH</name>
<dbReference type="InterPro" id="IPR033120">
    <property type="entry name" value="HOTDOG_ACOT"/>
</dbReference>
<comment type="caution">
    <text evidence="5">The sequence shown here is derived from an EMBL/GenBank/DDBJ whole genome shotgun (WGS) entry which is preliminary data.</text>
</comment>
<dbReference type="PANTHER" id="PTHR11049:SF24">
    <property type="entry name" value="CYTOSOLIC ACYL COENZYME A THIOESTER HYDROLASE"/>
    <property type="match status" value="1"/>
</dbReference>
<organism evidence="5 6">
    <name type="scientific">Phyllobacterium phragmitis</name>
    <dbReference type="NCBI Taxonomy" id="2670329"/>
    <lineage>
        <taxon>Bacteria</taxon>
        <taxon>Pseudomonadati</taxon>
        <taxon>Pseudomonadota</taxon>
        <taxon>Alphaproteobacteria</taxon>
        <taxon>Hyphomicrobiales</taxon>
        <taxon>Phyllobacteriaceae</taxon>
        <taxon>Phyllobacterium</taxon>
    </lineage>
</organism>
<dbReference type="CDD" id="cd03442">
    <property type="entry name" value="BFIT_BACH"/>
    <property type="match status" value="1"/>
</dbReference>
<dbReference type="GO" id="GO:0052816">
    <property type="term" value="F:long-chain fatty acyl-CoA hydrolase activity"/>
    <property type="evidence" value="ECO:0007669"/>
    <property type="project" value="TreeGrafter"/>
</dbReference>
<dbReference type="SUPFAM" id="SSF54637">
    <property type="entry name" value="Thioesterase/thiol ester dehydrase-isomerase"/>
    <property type="match status" value="1"/>
</dbReference>
<protein>
    <submittedName>
        <fullName evidence="5">Acyl-CoA thioesterase</fullName>
    </submittedName>
</protein>
<dbReference type="InterPro" id="IPR006683">
    <property type="entry name" value="Thioestr_dom"/>
</dbReference>
<evidence type="ECO:0000256" key="2">
    <source>
        <dbReference type="ARBA" id="ARBA00022801"/>
    </source>
</evidence>
<dbReference type="InterPro" id="IPR029069">
    <property type="entry name" value="HotDog_dom_sf"/>
</dbReference>
<dbReference type="AlphaFoldDB" id="A0A2S9IJ78"/>
<dbReference type="GO" id="GO:0005829">
    <property type="term" value="C:cytosol"/>
    <property type="evidence" value="ECO:0007669"/>
    <property type="project" value="TreeGrafter"/>
</dbReference>
<proteinExistence type="inferred from homology"/>
<dbReference type="Pfam" id="PF03061">
    <property type="entry name" value="4HBT"/>
    <property type="match status" value="1"/>
</dbReference>
<keyword evidence="6" id="KW-1185">Reference proteome</keyword>
<feature type="domain" description="HotDog ACOT-type" evidence="4">
    <location>
        <begin position="1"/>
        <end position="107"/>
    </location>
</feature>
<dbReference type="GO" id="GO:0009062">
    <property type="term" value="P:fatty acid catabolic process"/>
    <property type="evidence" value="ECO:0007669"/>
    <property type="project" value="TreeGrafter"/>
</dbReference>
<comment type="similarity">
    <text evidence="1">Belongs to the acyl coenzyme A hydrolase family.</text>
</comment>
<dbReference type="Proteomes" id="UP000239434">
    <property type="component" value="Unassembled WGS sequence"/>
</dbReference>
<evidence type="ECO:0000256" key="1">
    <source>
        <dbReference type="ARBA" id="ARBA00010458"/>
    </source>
</evidence>
<evidence type="ECO:0000313" key="6">
    <source>
        <dbReference type="Proteomes" id="UP000239434"/>
    </source>
</evidence>
<sequence>MVEMVFPEQTSHYGSLYGGNALAAMGKAAFIAATRHCRKAVVMASSQRVDFDNQIQKGEVVELIPRVIKVGRSSMTVEVQLCAENLQSGERRPCGHGTFIMVAVDAQHRPTAVLPSAA</sequence>
<keyword evidence="2 3" id="KW-0378">Hydrolase</keyword>
<dbReference type="Gene3D" id="3.10.129.10">
    <property type="entry name" value="Hotdog Thioesterase"/>
    <property type="match status" value="1"/>
</dbReference>
<evidence type="ECO:0000256" key="3">
    <source>
        <dbReference type="PROSITE-ProRule" id="PRU01106"/>
    </source>
</evidence>
<dbReference type="EMBL" id="PVBR01000039">
    <property type="protein sequence ID" value="PRD40584.1"/>
    <property type="molecule type" value="Genomic_DNA"/>
</dbReference>
<dbReference type="PANTHER" id="PTHR11049">
    <property type="entry name" value="ACYL COENZYME A THIOESTER HYDROLASE"/>
    <property type="match status" value="1"/>
</dbReference>
<dbReference type="GO" id="GO:0006637">
    <property type="term" value="P:acyl-CoA metabolic process"/>
    <property type="evidence" value="ECO:0007669"/>
    <property type="project" value="TreeGrafter"/>
</dbReference>
<accession>A0A2S9IJ78</accession>
<evidence type="ECO:0000259" key="4">
    <source>
        <dbReference type="PROSITE" id="PS51770"/>
    </source>
</evidence>